<reference evidence="2 3" key="1">
    <citation type="submission" date="2016-11" db="EMBL/GenBank/DDBJ databases">
        <authorList>
            <person name="Jaros S."/>
            <person name="Januszkiewicz K."/>
            <person name="Wedrychowicz H."/>
        </authorList>
    </citation>
    <scope>NUCLEOTIDE SEQUENCE [LARGE SCALE GENOMIC DNA]</scope>
    <source>
        <strain evidence="2 3">DSM 13106</strain>
    </source>
</reference>
<dbReference type="Pfam" id="PF13349">
    <property type="entry name" value="DUF4097"/>
    <property type="match status" value="1"/>
</dbReference>
<sequence length="379" mass="41272">MNIKKFVAIFAGVALVAFGIAFLSYNLSGGHISYGINGNRKKFKGMNIKSDGSKVKIGLDGINIEDEDGTKVQINPGGIYVNDGDDVVDISPNGIIVNEEEVDIDEYNHSSDTKNTKKENVNEEKTEDIVGIKDIIVETNFVDINFIPESRDDIKIIYSGTIKANYIPKLKTKKSDDTLYISAKKEDNNLSQNVSYSNLKLDIHIPENYKENMKIVSTSGDVNLSKMNFNDLNLATVSGDINLNDLNLKDLVVSTTSGDIDSLNISADKNMFNSTSGDIEIKNLIGSVQTNTVSGDIEISYKNFNDNIIAATVSGDVNITLPKKSEFQISAQTTSGDLKSNFPITIQGKHKNSLEGTVGSSENKINIGTVSGDVNIYSK</sequence>
<dbReference type="AlphaFoldDB" id="A0A1M5X615"/>
<keyword evidence="3" id="KW-1185">Reference proteome</keyword>
<name>A0A1M5X615_9FIRM</name>
<evidence type="ECO:0000259" key="1">
    <source>
        <dbReference type="Pfam" id="PF13349"/>
    </source>
</evidence>
<dbReference type="Proteomes" id="UP000184389">
    <property type="component" value="Unassembled WGS sequence"/>
</dbReference>
<evidence type="ECO:0000313" key="2">
    <source>
        <dbReference type="EMBL" id="SHH95082.1"/>
    </source>
</evidence>
<proteinExistence type="predicted"/>
<dbReference type="STRING" id="1123281.SAMN02745180_01500"/>
<dbReference type="EMBL" id="FQXR01000006">
    <property type="protein sequence ID" value="SHH95082.1"/>
    <property type="molecule type" value="Genomic_DNA"/>
</dbReference>
<accession>A0A1M5X615</accession>
<dbReference type="OrthoDB" id="2940757at2"/>
<gene>
    <name evidence="2" type="ORF">SAMN02745180_01500</name>
</gene>
<organism evidence="2 3">
    <name type="scientific">Sporanaerobacter acetigenes DSM 13106</name>
    <dbReference type="NCBI Taxonomy" id="1123281"/>
    <lineage>
        <taxon>Bacteria</taxon>
        <taxon>Bacillati</taxon>
        <taxon>Bacillota</taxon>
        <taxon>Tissierellia</taxon>
        <taxon>Tissierellales</taxon>
        <taxon>Sporanaerobacteraceae</taxon>
        <taxon>Sporanaerobacter</taxon>
    </lineage>
</organism>
<dbReference type="InterPro" id="IPR025164">
    <property type="entry name" value="Toastrack_DUF4097"/>
</dbReference>
<protein>
    <submittedName>
        <fullName evidence="2">Putative adhesin</fullName>
    </submittedName>
</protein>
<dbReference type="Gene3D" id="2.160.20.120">
    <property type="match status" value="1"/>
</dbReference>
<feature type="domain" description="DUF4097" evidence="1">
    <location>
        <begin position="132"/>
        <end position="376"/>
    </location>
</feature>
<dbReference type="RefSeq" id="WP_072744171.1">
    <property type="nucleotide sequence ID" value="NZ_FQXR01000006.1"/>
</dbReference>
<evidence type="ECO:0000313" key="3">
    <source>
        <dbReference type="Proteomes" id="UP000184389"/>
    </source>
</evidence>